<feature type="coiled-coil region" evidence="3">
    <location>
        <begin position="126"/>
        <end position="200"/>
    </location>
</feature>
<organism evidence="9 10">
    <name type="scientific">Porites evermanni</name>
    <dbReference type="NCBI Taxonomy" id="104178"/>
    <lineage>
        <taxon>Eukaryota</taxon>
        <taxon>Metazoa</taxon>
        <taxon>Cnidaria</taxon>
        <taxon>Anthozoa</taxon>
        <taxon>Hexacorallia</taxon>
        <taxon>Scleractinia</taxon>
        <taxon>Fungiina</taxon>
        <taxon>Poritidae</taxon>
        <taxon>Porites</taxon>
    </lineage>
</organism>
<dbReference type="Pfam" id="PF00621">
    <property type="entry name" value="RhoGEF"/>
    <property type="match status" value="1"/>
</dbReference>
<dbReference type="InterPro" id="IPR035899">
    <property type="entry name" value="DBL_dom_sf"/>
</dbReference>
<dbReference type="Pfam" id="PF00618">
    <property type="entry name" value="RasGEF_N"/>
    <property type="match status" value="1"/>
</dbReference>
<feature type="compositionally biased region" description="Low complexity" evidence="4">
    <location>
        <begin position="1021"/>
        <end position="1047"/>
    </location>
</feature>
<evidence type="ECO:0000313" key="9">
    <source>
        <dbReference type="EMBL" id="CAH3174543.1"/>
    </source>
</evidence>
<dbReference type="PROSITE" id="PS50212">
    <property type="entry name" value="RASGEF_NTER"/>
    <property type="match status" value="1"/>
</dbReference>
<dbReference type="InterPro" id="IPR001849">
    <property type="entry name" value="PH_domain"/>
</dbReference>
<reference evidence="9 10" key="1">
    <citation type="submission" date="2022-05" db="EMBL/GenBank/DDBJ databases">
        <authorList>
            <consortium name="Genoscope - CEA"/>
            <person name="William W."/>
        </authorList>
    </citation>
    <scope>NUCLEOTIDE SEQUENCE [LARGE SCALE GENOMIC DNA]</scope>
</reference>
<dbReference type="SMART" id="SM00147">
    <property type="entry name" value="RasGEF"/>
    <property type="match status" value="1"/>
</dbReference>
<keyword evidence="3" id="KW-0175">Coiled coil</keyword>
<dbReference type="PROSITE" id="PS50009">
    <property type="entry name" value="RASGEF_CAT"/>
    <property type="match status" value="1"/>
</dbReference>
<feature type="compositionally biased region" description="Low complexity" evidence="4">
    <location>
        <begin position="818"/>
        <end position="835"/>
    </location>
</feature>
<name>A0ABN8R587_9CNID</name>
<dbReference type="InterPro" id="IPR036964">
    <property type="entry name" value="RASGEF_cat_dom_sf"/>
</dbReference>
<evidence type="ECO:0000256" key="4">
    <source>
        <dbReference type="SAM" id="MobiDB-lite"/>
    </source>
</evidence>
<keyword evidence="1 2" id="KW-0344">Guanine-nucleotide releasing factor</keyword>
<gene>
    <name evidence="9" type="ORF">PEVE_00009589</name>
</gene>
<dbReference type="SMART" id="SM00325">
    <property type="entry name" value="RhoGEF"/>
    <property type="match status" value="1"/>
</dbReference>
<evidence type="ECO:0000259" key="6">
    <source>
        <dbReference type="PROSITE" id="PS50009"/>
    </source>
</evidence>
<dbReference type="SUPFAM" id="SSF48065">
    <property type="entry name" value="DBL homology domain (DH-domain)"/>
    <property type="match status" value="1"/>
</dbReference>
<dbReference type="InterPro" id="IPR023578">
    <property type="entry name" value="Ras_GEF_dom_sf"/>
</dbReference>
<dbReference type="Proteomes" id="UP001159427">
    <property type="component" value="Unassembled WGS sequence"/>
</dbReference>
<feature type="region of interest" description="Disordered" evidence="4">
    <location>
        <begin position="715"/>
        <end position="841"/>
    </location>
</feature>
<dbReference type="Pfam" id="PF00617">
    <property type="entry name" value="RasGEF"/>
    <property type="match status" value="1"/>
</dbReference>
<dbReference type="InterPro" id="IPR008937">
    <property type="entry name" value="Ras-like_GEF"/>
</dbReference>
<dbReference type="InterPro" id="IPR019804">
    <property type="entry name" value="Ras_G-nucl-exch_fac_CS"/>
</dbReference>
<dbReference type="PROSITE" id="PS50010">
    <property type="entry name" value="DH_2"/>
    <property type="match status" value="1"/>
</dbReference>
<dbReference type="Pfam" id="PF00169">
    <property type="entry name" value="PH"/>
    <property type="match status" value="1"/>
</dbReference>
<feature type="compositionally biased region" description="Basic residues" evidence="4">
    <location>
        <begin position="934"/>
        <end position="943"/>
    </location>
</feature>
<feature type="domain" description="N-terminal Ras-GEF" evidence="8">
    <location>
        <begin position="626"/>
        <end position="753"/>
    </location>
</feature>
<feature type="domain" description="Ras-GEF" evidence="6">
    <location>
        <begin position="1191"/>
        <end position="1423"/>
    </location>
</feature>
<evidence type="ECO:0000259" key="7">
    <source>
        <dbReference type="PROSITE" id="PS50010"/>
    </source>
</evidence>
<feature type="domain" description="PH" evidence="5">
    <location>
        <begin position="22"/>
        <end position="126"/>
    </location>
</feature>
<dbReference type="CDD" id="cd00155">
    <property type="entry name" value="RasGEF"/>
    <property type="match status" value="1"/>
</dbReference>
<dbReference type="PANTHER" id="PTHR23113">
    <property type="entry name" value="GUANINE NUCLEOTIDE EXCHANGE FACTOR"/>
    <property type="match status" value="1"/>
</dbReference>
<dbReference type="SMART" id="SM00233">
    <property type="entry name" value="PH"/>
    <property type="match status" value="2"/>
</dbReference>
<dbReference type="PROSITE" id="PS50096">
    <property type="entry name" value="IQ"/>
    <property type="match status" value="1"/>
</dbReference>
<dbReference type="Gene3D" id="2.30.29.30">
    <property type="entry name" value="Pleckstrin-homology domain (PH domain)/Phosphotyrosine-binding domain (PTB)"/>
    <property type="match status" value="2"/>
</dbReference>
<dbReference type="Gene3D" id="1.20.900.10">
    <property type="entry name" value="Dbl homology (DH) domain"/>
    <property type="match status" value="1"/>
</dbReference>
<evidence type="ECO:0000259" key="5">
    <source>
        <dbReference type="PROSITE" id="PS50003"/>
    </source>
</evidence>
<dbReference type="PANTHER" id="PTHR23113:SF99">
    <property type="entry name" value="RASGEF DOMAIN-CONTAINING PROTEIN"/>
    <property type="match status" value="1"/>
</dbReference>
<dbReference type="InterPro" id="IPR011993">
    <property type="entry name" value="PH-like_dom_sf"/>
</dbReference>
<dbReference type="InterPro" id="IPR001895">
    <property type="entry name" value="RASGEF_cat_dom"/>
</dbReference>
<evidence type="ECO:0000259" key="8">
    <source>
        <dbReference type="PROSITE" id="PS50212"/>
    </source>
</evidence>
<evidence type="ECO:0000256" key="3">
    <source>
        <dbReference type="SAM" id="Coils"/>
    </source>
</evidence>
<dbReference type="PROSITE" id="PS50003">
    <property type="entry name" value="PH_DOMAIN"/>
    <property type="match status" value="1"/>
</dbReference>
<feature type="domain" description="DH" evidence="7">
    <location>
        <begin position="231"/>
        <end position="417"/>
    </location>
</feature>
<feature type="region of interest" description="Disordered" evidence="4">
    <location>
        <begin position="933"/>
        <end position="1053"/>
    </location>
</feature>
<dbReference type="InterPro" id="IPR000219">
    <property type="entry name" value="DH_dom"/>
</dbReference>
<dbReference type="SUPFAM" id="SSF50729">
    <property type="entry name" value="PH domain-like"/>
    <property type="match status" value="2"/>
</dbReference>
<dbReference type="EMBL" id="CALNXI010001669">
    <property type="protein sequence ID" value="CAH3174543.1"/>
    <property type="molecule type" value="Genomic_DNA"/>
</dbReference>
<dbReference type="SUPFAM" id="SSF48366">
    <property type="entry name" value="Ras GEF"/>
    <property type="match status" value="1"/>
</dbReference>
<keyword evidence="10" id="KW-1185">Reference proteome</keyword>
<protein>
    <submittedName>
        <fullName evidence="9">Uncharacterized protein</fullName>
    </submittedName>
</protein>
<dbReference type="Gene3D" id="1.10.840.10">
    <property type="entry name" value="Ras guanine-nucleotide exchange factors catalytic domain"/>
    <property type="match status" value="1"/>
</dbReference>
<feature type="compositionally biased region" description="Polar residues" evidence="4">
    <location>
        <begin position="718"/>
        <end position="733"/>
    </location>
</feature>
<sequence>MPSSLRIGEEQINHLASMARHEHSKSGRVFLKNHENTGKWLPRWCALYQNFLFYFESEDSVKPLGAIYLEHSSCERLCLTNLKDSENQNCFSIDVPTVDGHQQLILRTNSEVDCKTWIEAITKCSFAELQSEKEELEKKYIHYIQILESEKTAKWQLLQQCEEQGQLVSSLKTELASLRKENAAQTREEESEEIKNIKKVQSLIRGWLCRRRWHSIVQNYIRSPHAESMRQRNSLCFQLVETENEYVQNLSTLVSCFFRPFKMAASSKRPPLSHEEVNCIFLNSETILFLHQIFLKGLHTRMESWPTLVLGDLFDMLLPMLSIYQEYVRNHHYSLQTLAECKQRPAFNRLLKLYEEKPVCSGRRLENYLTAPMHRIPAYIITLHDLLALTPHDHVERNALEYAQSVLEELSTVMHDEVSETENIRKNLSIERQIAEGCEILLDVNQIFIRQGNLIQVIESRKGKTFGGLSLKSADGRKEVVHQCFLFSGYLLLTTRSSSGRLHLSKNGAKIPLAESTLIEDCFQEVDAESVLYGSRANQEIDLDELTFKLVVRSPSYTVTLMAPSVQEKAAWTSDISQCIENLAVMSEEDNVSIASRQSLASVRSDPKLFADDADIKYCKALNCCKLPKIRHASLERLLERLLDIRFLSVDFLNTFLITYRVFTSATSLLDTLLQFYYANNANDYACVDLVSPTSRKTRSVSLPGAESLNAQRALKGNHNQPSAASQSISITVSDVKMPSDNDHRETIAEESTSRTPDRLCPSNYQSYRRHSSPSALGESAGFEFPDSSTDTPLSPGDDSPTPIRHAGPRNHSSPFLSRSNFRSRAQSSSSNFVSGGFDTKDKSNLSLLQDEDIFNDLKFELQAPPKQRGKRSRASTSSGALILSIDSNSASNSSIHTACSTSIGEPNKGTQMRTATPVENCVVDFQVDEVFHQKPKNHRRRSTSNVQRERSPDRLSSAGCLGIIGDNDLQSREETRTKHPSRRPSSPCRLYKIVKDAEERVSSFKSQRRPSSPKLPSPASPLNSPRSPLSPSASSVSAGVVVTSSRPSRRRSSISSAASAFAAATAGASPSYTATSPTATRFRFAHTIRELLSSNSHMATMRVLTILRHWVTKHPEDFEADPALKEQLISTMNYINSNDSSTNLEQKFAMAIIRILERKQEELEAALSFEATFFSTGGSPREVATFEKVPATQLAEQLTFLEHLIFSKIPAHEFLNLSWMKPDKNVRAPNILRVTKRFNDTSSLVASEILKHQSPSTRATVVEKWAAVAEVCRDLHNFNSVLEIISAFMSSSIYRLKKTWEKVSKQTRTMIDRLQKLVSSEGRFKNMREALRCADPPCIPYLGFYLTDLAFIEDGTPNFNENGLVNFSKMRMIAQVIQEIKHYQQNKYTIEHDKKIIRYLTSNDNLMSEDMLYRTSLELEPRKRGSSKIKHQEIGN</sequence>
<comment type="caution">
    <text evidence="9">The sequence shown here is derived from an EMBL/GenBank/DDBJ whole genome shotgun (WGS) entry which is preliminary data.</text>
</comment>
<evidence type="ECO:0000313" key="10">
    <source>
        <dbReference type="Proteomes" id="UP001159427"/>
    </source>
</evidence>
<dbReference type="Gene3D" id="1.20.870.10">
    <property type="entry name" value="Son of sevenless (SoS) protein Chain: S domain 1"/>
    <property type="match status" value="2"/>
</dbReference>
<dbReference type="CDD" id="cd00160">
    <property type="entry name" value="RhoGEF"/>
    <property type="match status" value="1"/>
</dbReference>
<feature type="compositionally biased region" description="Basic and acidic residues" evidence="4">
    <location>
        <begin position="994"/>
        <end position="1003"/>
    </location>
</feature>
<dbReference type="InterPro" id="IPR000651">
    <property type="entry name" value="Ras-like_Gua-exchang_fac_N"/>
</dbReference>
<accession>A0ABN8R587</accession>
<dbReference type="PROSITE" id="PS00720">
    <property type="entry name" value="RASGEF"/>
    <property type="match status" value="1"/>
</dbReference>
<evidence type="ECO:0000256" key="1">
    <source>
        <dbReference type="ARBA" id="ARBA00022658"/>
    </source>
</evidence>
<proteinExistence type="predicted"/>
<evidence type="ECO:0000256" key="2">
    <source>
        <dbReference type="PROSITE-ProRule" id="PRU00168"/>
    </source>
</evidence>
<feature type="compositionally biased region" description="Basic and acidic residues" evidence="4">
    <location>
        <begin position="738"/>
        <end position="758"/>
    </location>
</feature>